<evidence type="ECO:0008006" key="4">
    <source>
        <dbReference type="Google" id="ProtNLM"/>
    </source>
</evidence>
<evidence type="ECO:0000313" key="3">
    <source>
        <dbReference type="Proteomes" id="UP000009309"/>
    </source>
</evidence>
<dbReference type="Proteomes" id="UP000009309">
    <property type="component" value="Unassembled WGS sequence"/>
</dbReference>
<feature type="transmembrane region" description="Helical" evidence="1">
    <location>
        <begin position="76"/>
        <end position="92"/>
    </location>
</feature>
<accession>I2GE43</accession>
<feature type="transmembrane region" description="Helical" evidence="1">
    <location>
        <begin position="205"/>
        <end position="227"/>
    </location>
</feature>
<dbReference type="RefSeq" id="WP_009280752.1">
    <property type="nucleotide sequence ID" value="NZ_CAIT01000005.1"/>
</dbReference>
<sequence length="349" mass="40703">MKQPWIKSPRFDGLYVLAPPFVALLIVLLLPDRFKTTDEMPVVGWVALVLLIDVAHVYSTLFRTYFNKARFQRQRILYLTVPLLCYVAGVLLHSAGSLWFWRCLAYLAVFHFVRQQYGFMRIYSRTETRPGWSASLDTCVIYAATLYPILWWHLTPDRHFNWFVDGDFVQGDVTALKSLAAVLYGLVLSAYVLKECWLYTRTRWFNWPRNLLIAGTGVSWYFGIIWFNGDLAFTMLNVVSHGIPYMALIWISDRTNVAYANHTPGRFLALITRRTWIVFVGVLIILAYLEEGLWDGFIWREHKTVFGWFQILPAITDQQILALLVPLLALPQMTHYVLDGFIWRRNQTT</sequence>
<dbReference type="STRING" id="1185876.BN8_01142"/>
<feature type="transmembrane region" description="Helical" evidence="1">
    <location>
        <begin position="174"/>
        <end position="193"/>
    </location>
</feature>
<evidence type="ECO:0000256" key="1">
    <source>
        <dbReference type="SAM" id="Phobius"/>
    </source>
</evidence>
<comment type="caution">
    <text evidence="2">The sequence shown here is derived from an EMBL/GenBank/DDBJ whole genome shotgun (WGS) entry which is preliminary data.</text>
</comment>
<feature type="transmembrane region" description="Helical" evidence="1">
    <location>
        <begin position="98"/>
        <end position="113"/>
    </location>
</feature>
<gene>
    <name evidence="2" type="ORF">BN8_01142</name>
</gene>
<feature type="transmembrane region" description="Helical" evidence="1">
    <location>
        <begin position="271"/>
        <end position="289"/>
    </location>
</feature>
<keyword evidence="1" id="KW-1133">Transmembrane helix</keyword>
<name>I2GE43_9BACT</name>
<organism evidence="2 3">
    <name type="scientific">Fibrisoma limi BUZ 3</name>
    <dbReference type="NCBI Taxonomy" id="1185876"/>
    <lineage>
        <taxon>Bacteria</taxon>
        <taxon>Pseudomonadati</taxon>
        <taxon>Bacteroidota</taxon>
        <taxon>Cytophagia</taxon>
        <taxon>Cytophagales</taxon>
        <taxon>Spirosomataceae</taxon>
        <taxon>Fibrisoma</taxon>
    </lineage>
</organism>
<feature type="transmembrane region" description="Helical" evidence="1">
    <location>
        <begin position="233"/>
        <end position="251"/>
    </location>
</feature>
<dbReference type="OrthoDB" id="235490at2"/>
<feature type="transmembrane region" description="Helical" evidence="1">
    <location>
        <begin position="134"/>
        <end position="154"/>
    </location>
</feature>
<feature type="transmembrane region" description="Helical" evidence="1">
    <location>
        <begin position="12"/>
        <end position="30"/>
    </location>
</feature>
<evidence type="ECO:0000313" key="2">
    <source>
        <dbReference type="EMBL" id="CCH52168.1"/>
    </source>
</evidence>
<protein>
    <recommendedName>
        <fullName evidence="4">Transmembrane protein</fullName>
    </recommendedName>
</protein>
<keyword evidence="3" id="KW-1185">Reference proteome</keyword>
<reference evidence="2 3" key="1">
    <citation type="journal article" date="2012" name="J. Bacteriol.">
        <title>Genome Sequence of the Filamentous Bacterium Fibrisoma limi BUZ 3T.</title>
        <authorList>
            <person name="Filippini M."/>
            <person name="Qi W."/>
            <person name="Jaenicke S."/>
            <person name="Goesmann A."/>
            <person name="Smits T.H."/>
            <person name="Bagheri H.C."/>
        </authorList>
    </citation>
    <scope>NUCLEOTIDE SEQUENCE [LARGE SCALE GENOMIC DNA]</scope>
    <source>
        <strain evidence="3">BUZ 3T</strain>
    </source>
</reference>
<keyword evidence="1" id="KW-0812">Transmembrane</keyword>
<feature type="transmembrane region" description="Helical" evidence="1">
    <location>
        <begin position="309"/>
        <end position="330"/>
    </location>
</feature>
<dbReference type="EMBL" id="CAIT01000005">
    <property type="protein sequence ID" value="CCH52168.1"/>
    <property type="molecule type" value="Genomic_DNA"/>
</dbReference>
<proteinExistence type="predicted"/>
<feature type="transmembrane region" description="Helical" evidence="1">
    <location>
        <begin position="42"/>
        <end position="64"/>
    </location>
</feature>
<dbReference type="AlphaFoldDB" id="I2GE43"/>
<dbReference type="eggNOG" id="ENOG502ZAJW">
    <property type="taxonomic scope" value="Bacteria"/>
</dbReference>
<keyword evidence="1" id="KW-0472">Membrane</keyword>